<keyword evidence="2" id="KW-1185">Reference proteome</keyword>
<dbReference type="EMBL" id="BDGG01000002">
    <property type="protein sequence ID" value="GAU94664.1"/>
    <property type="molecule type" value="Genomic_DNA"/>
</dbReference>
<evidence type="ECO:0000313" key="1">
    <source>
        <dbReference type="EMBL" id="GAU94664.1"/>
    </source>
</evidence>
<evidence type="ECO:0000313" key="2">
    <source>
        <dbReference type="Proteomes" id="UP000186922"/>
    </source>
</evidence>
<sequence length="42" mass="4733">MASSDPPPYPLILQALPRSSTVPPRSPLVLYGELRRYKKVHT</sequence>
<gene>
    <name evidence="1" type="primary">RvY_06394-1</name>
    <name evidence="1" type="synonym">RvY_06394.1</name>
    <name evidence="1" type="ORF">RvY_06394</name>
</gene>
<dbReference type="Proteomes" id="UP000186922">
    <property type="component" value="Unassembled WGS sequence"/>
</dbReference>
<proteinExistence type="predicted"/>
<comment type="caution">
    <text evidence="1">The sequence shown here is derived from an EMBL/GenBank/DDBJ whole genome shotgun (WGS) entry which is preliminary data.</text>
</comment>
<dbReference type="AlphaFoldDB" id="A0A1D1UYD7"/>
<name>A0A1D1UYD7_RAMVA</name>
<accession>A0A1D1UYD7</accession>
<protein>
    <submittedName>
        <fullName evidence="1">Uncharacterized protein</fullName>
    </submittedName>
</protein>
<reference evidence="1 2" key="1">
    <citation type="journal article" date="2016" name="Nat. Commun.">
        <title>Extremotolerant tardigrade genome and improved radiotolerance of human cultured cells by tardigrade-unique protein.</title>
        <authorList>
            <person name="Hashimoto T."/>
            <person name="Horikawa D.D."/>
            <person name="Saito Y."/>
            <person name="Kuwahara H."/>
            <person name="Kozuka-Hata H."/>
            <person name="Shin-I T."/>
            <person name="Minakuchi Y."/>
            <person name="Ohishi K."/>
            <person name="Motoyama A."/>
            <person name="Aizu T."/>
            <person name="Enomoto A."/>
            <person name="Kondo K."/>
            <person name="Tanaka S."/>
            <person name="Hara Y."/>
            <person name="Koshikawa S."/>
            <person name="Sagara H."/>
            <person name="Miura T."/>
            <person name="Yokobori S."/>
            <person name="Miyagawa K."/>
            <person name="Suzuki Y."/>
            <person name="Kubo T."/>
            <person name="Oyama M."/>
            <person name="Kohara Y."/>
            <person name="Fujiyama A."/>
            <person name="Arakawa K."/>
            <person name="Katayama T."/>
            <person name="Toyoda A."/>
            <person name="Kunieda T."/>
        </authorList>
    </citation>
    <scope>NUCLEOTIDE SEQUENCE [LARGE SCALE GENOMIC DNA]</scope>
    <source>
        <strain evidence="1 2">YOKOZUNA-1</strain>
    </source>
</reference>
<organism evidence="1 2">
    <name type="scientific">Ramazzottius varieornatus</name>
    <name type="common">Water bear</name>
    <name type="synonym">Tardigrade</name>
    <dbReference type="NCBI Taxonomy" id="947166"/>
    <lineage>
        <taxon>Eukaryota</taxon>
        <taxon>Metazoa</taxon>
        <taxon>Ecdysozoa</taxon>
        <taxon>Tardigrada</taxon>
        <taxon>Eutardigrada</taxon>
        <taxon>Parachela</taxon>
        <taxon>Hypsibioidea</taxon>
        <taxon>Ramazzottiidae</taxon>
        <taxon>Ramazzottius</taxon>
    </lineage>
</organism>